<reference evidence="1" key="1">
    <citation type="submission" date="2022-10" db="EMBL/GenBank/DDBJ databases">
        <title>Genome Sequence of Xylaria curta.</title>
        <authorList>
            <person name="Buettner E."/>
        </authorList>
    </citation>
    <scope>NUCLEOTIDE SEQUENCE</scope>
    <source>
        <strain evidence="1">Babe10</strain>
    </source>
</reference>
<dbReference type="Proteomes" id="UP001143856">
    <property type="component" value="Unassembled WGS sequence"/>
</dbReference>
<dbReference type="EMBL" id="JAPDGR010000239">
    <property type="protein sequence ID" value="KAJ2992962.1"/>
    <property type="molecule type" value="Genomic_DNA"/>
</dbReference>
<proteinExistence type="predicted"/>
<accession>A0ACC1PHQ6</accession>
<evidence type="ECO:0000313" key="2">
    <source>
        <dbReference type="Proteomes" id="UP001143856"/>
    </source>
</evidence>
<comment type="caution">
    <text evidence="1">The sequence shown here is derived from an EMBL/GenBank/DDBJ whole genome shotgun (WGS) entry which is preliminary data.</text>
</comment>
<evidence type="ECO:0000313" key="1">
    <source>
        <dbReference type="EMBL" id="KAJ2992962.1"/>
    </source>
</evidence>
<organism evidence="1 2">
    <name type="scientific">Xylaria curta</name>
    <dbReference type="NCBI Taxonomy" id="42375"/>
    <lineage>
        <taxon>Eukaryota</taxon>
        <taxon>Fungi</taxon>
        <taxon>Dikarya</taxon>
        <taxon>Ascomycota</taxon>
        <taxon>Pezizomycotina</taxon>
        <taxon>Sordariomycetes</taxon>
        <taxon>Xylariomycetidae</taxon>
        <taxon>Xylariales</taxon>
        <taxon>Xylariaceae</taxon>
        <taxon>Xylaria</taxon>
    </lineage>
</organism>
<protein>
    <submittedName>
        <fullName evidence="1">Uncharacterized protein</fullName>
    </submittedName>
</protein>
<gene>
    <name evidence="1" type="ORF">NUW58_g1995</name>
</gene>
<name>A0ACC1PHQ6_9PEZI</name>
<keyword evidence="2" id="KW-1185">Reference proteome</keyword>
<sequence length="412" mass="46107">MEELNAGFGKLGLNSGGFEGDGLQNDTQDQIPFQPSGDLAAKLGDSPRYLFRVFSEASAGENTNEWVKSPDAMKGILVDIFARDDPLKTIQLCIVDTTKFPRGVFLRDLDLIEEFEDKGLGNLHTLRRKQHFFYSGVYYFGEYLSQGQTKIRGRSCIVSCDKIVNGNLFTLAPSFRKELAAKPLEWANSVIKFREPFYRFANSSTKVAETAHLTAAITIALGFEPNWILPIFANLLALSPRRAQDQGIIGVVIHGFPSVEKRLLLSQETKVVADHTIPEVLQFVPFQKYAKRREYDPEGRIMVFEGQSVPWKDHLYTLEDEQKTEDQNKVLYVLYPEKPAPDAKWRIQAVPVTKDSFQSRKALPEPWRGARDSGLEEITGVPGGVFVHASGFIGGNKTFEGAKAMADKACSF</sequence>